<evidence type="ECO:0000256" key="4">
    <source>
        <dbReference type="ARBA" id="ARBA00012272"/>
    </source>
</evidence>
<evidence type="ECO:0000256" key="6">
    <source>
        <dbReference type="ARBA" id="ARBA00022729"/>
    </source>
</evidence>
<comment type="cofactor">
    <cofactor evidence="9">
        <name>Ca(2+)</name>
        <dbReference type="ChEBI" id="CHEBI:29108"/>
    </cofactor>
    <text evidence="9">Binds 1 Ca(2+) ion. Required for its activity.</text>
</comment>
<comment type="similarity">
    <text evidence="3 9">Belongs to the polysaccharide lyase 1 family.</text>
</comment>
<dbReference type="FunFam" id="2.160.20.10:FF:000009">
    <property type="entry name" value="Pectate lyase"/>
    <property type="match status" value="1"/>
</dbReference>
<reference evidence="11" key="1">
    <citation type="journal article" date="2023" name="Nat. Commun.">
        <title>Diploid and tetraploid genomes of Acorus and the evolution of monocots.</title>
        <authorList>
            <person name="Ma L."/>
            <person name="Liu K.W."/>
            <person name="Li Z."/>
            <person name="Hsiao Y.Y."/>
            <person name="Qi Y."/>
            <person name="Fu T."/>
            <person name="Tang G.D."/>
            <person name="Zhang D."/>
            <person name="Sun W.H."/>
            <person name="Liu D.K."/>
            <person name="Li Y."/>
            <person name="Chen G.Z."/>
            <person name="Liu X.D."/>
            <person name="Liao X.Y."/>
            <person name="Jiang Y.T."/>
            <person name="Yu X."/>
            <person name="Hao Y."/>
            <person name="Huang J."/>
            <person name="Zhao X.W."/>
            <person name="Ke S."/>
            <person name="Chen Y.Y."/>
            <person name="Wu W.L."/>
            <person name="Hsu J.L."/>
            <person name="Lin Y.F."/>
            <person name="Huang M.D."/>
            <person name="Li C.Y."/>
            <person name="Huang L."/>
            <person name="Wang Z.W."/>
            <person name="Zhao X."/>
            <person name="Zhong W.Y."/>
            <person name="Peng D.H."/>
            <person name="Ahmad S."/>
            <person name="Lan S."/>
            <person name="Zhang J.S."/>
            <person name="Tsai W.C."/>
            <person name="Van de Peer Y."/>
            <person name="Liu Z.J."/>
        </authorList>
    </citation>
    <scope>NUCLEOTIDE SEQUENCE</scope>
    <source>
        <strain evidence="11">CP</strain>
    </source>
</reference>
<evidence type="ECO:0000313" key="11">
    <source>
        <dbReference type="EMBL" id="KAK1284811.1"/>
    </source>
</evidence>
<protein>
    <recommendedName>
        <fullName evidence="4 9">Pectate lyase</fullName>
        <ecNumber evidence="4 9">4.2.2.2</ecNumber>
    </recommendedName>
</protein>
<evidence type="ECO:0000256" key="9">
    <source>
        <dbReference type="RuleBase" id="RU361123"/>
    </source>
</evidence>
<dbReference type="SMART" id="SM00656">
    <property type="entry name" value="Amb_all"/>
    <property type="match status" value="1"/>
</dbReference>
<keyword evidence="6 9" id="KW-0732">Signal</keyword>
<dbReference type="AlphaFoldDB" id="A0AAV9C7M3"/>
<dbReference type="InterPro" id="IPR045032">
    <property type="entry name" value="PEL"/>
</dbReference>
<keyword evidence="5 9" id="KW-0479">Metal-binding</keyword>
<feature type="signal peptide" evidence="9">
    <location>
        <begin position="1"/>
        <end position="21"/>
    </location>
</feature>
<dbReference type="InterPro" id="IPR011050">
    <property type="entry name" value="Pectin_lyase_fold/virulence"/>
</dbReference>
<gene>
    <name evidence="11" type="ORF">QJS10_CPB21g00245</name>
</gene>
<keyword evidence="7 9" id="KW-0106">Calcium</keyword>
<feature type="domain" description="Pectate lyase" evidence="10">
    <location>
        <begin position="136"/>
        <end position="333"/>
    </location>
</feature>
<dbReference type="InterPro" id="IPR002022">
    <property type="entry name" value="Pec_lyase"/>
</dbReference>
<evidence type="ECO:0000256" key="2">
    <source>
        <dbReference type="ARBA" id="ARBA00005220"/>
    </source>
</evidence>
<comment type="caution">
    <text evidence="11">The sequence shown here is derived from an EMBL/GenBank/DDBJ whole genome shotgun (WGS) entry which is preliminary data.</text>
</comment>
<proteinExistence type="inferred from homology"/>
<evidence type="ECO:0000256" key="8">
    <source>
        <dbReference type="ARBA" id="ARBA00023239"/>
    </source>
</evidence>
<dbReference type="InterPro" id="IPR018082">
    <property type="entry name" value="AmbAllergen"/>
</dbReference>
<comment type="pathway">
    <text evidence="2 9">Glycan metabolism; pectin degradation; 2-dehydro-3-deoxy-D-gluconate from pectin: step 2/5.</text>
</comment>
<keyword evidence="12" id="KW-1185">Reference proteome</keyword>
<reference evidence="11" key="2">
    <citation type="submission" date="2023-06" db="EMBL/GenBank/DDBJ databases">
        <authorList>
            <person name="Ma L."/>
            <person name="Liu K.-W."/>
            <person name="Li Z."/>
            <person name="Hsiao Y.-Y."/>
            <person name="Qi Y."/>
            <person name="Fu T."/>
            <person name="Tang G."/>
            <person name="Zhang D."/>
            <person name="Sun W.-H."/>
            <person name="Liu D.-K."/>
            <person name="Li Y."/>
            <person name="Chen G.-Z."/>
            <person name="Liu X.-D."/>
            <person name="Liao X.-Y."/>
            <person name="Jiang Y.-T."/>
            <person name="Yu X."/>
            <person name="Hao Y."/>
            <person name="Huang J."/>
            <person name="Zhao X.-W."/>
            <person name="Ke S."/>
            <person name="Chen Y.-Y."/>
            <person name="Wu W.-L."/>
            <person name="Hsu J.-L."/>
            <person name="Lin Y.-F."/>
            <person name="Huang M.-D."/>
            <person name="Li C.-Y."/>
            <person name="Huang L."/>
            <person name="Wang Z.-W."/>
            <person name="Zhao X."/>
            <person name="Zhong W.-Y."/>
            <person name="Peng D.-H."/>
            <person name="Ahmad S."/>
            <person name="Lan S."/>
            <person name="Zhang J.-S."/>
            <person name="Tsai W.-C."/>
            <person name="Van De Peer Y."/>
            <person name="Liu Z.-J."/>
        </authorList>
    </citation>
    <scope>NUCLEOTIDE SEQUENCE</scope>
    <source>
        <strain evidence="11">CP</strain>
        <tissue evidence="11">Leaves</tissue>
    </source>
</reference>
<keyword evidence="8 9" id="KW-0456">Lyase</keyword>
<name>A0AAV9C7M3_ACOCL</name>
<dbReference type="Pfam" id="PF00544">
    <property type="entry name" value="Pectate_lyase_4"/>
    <property type="match status" value="1"/>
</dbReference>
<dbReference type="PANTHER" id="PTHR31683:SF11">
    <property type="entry name" value="PECTATE LYASE"/>
    <property type="match status" value="1"/>
</dbReference>
<dbReference type="Gene3D" id="2.160.20.10">
    <property type="entry name" value="Single-stranded right-handed beta-helix, Pectin lyase-like"/>
    <property type="match status" value="1"/>
</dbReference>
<dbReference type="Proteomes" id="UP001180020">
    <property type="component" value="Unassembled WGS sequence"/>
</dbReference>
<dbReference type="EC" id="4.2.2.2" evidence="4 9"/>
<dbReference type="InterPro" id="IPR012334">
    <property type="entry name" value="Pectin_lyas_fold"/>
</dbReference>
<dbReference type="GO" id="GO:0030570">
    <property type="term" value="F:pectate lyase activity"/>
    <property type="evidence" value="ECO:0007669"/>
    <property type="project" value="UniProtKB-EC"/>
</dbReference>
<evidence type="ECO:0000313" key="12">
    <source>
        <dbReference type="Proteomes" id="UP001180020"/>
    </source>
</evidence>
<accession>A0AAV9C7M3</accession>
<dbReference type="PANTHER" id="PTHR31683">
    <property type="entry name" value="PECTATE LYASE 18-RELATED"/>
    <property type="match status" value="1"/>
</dbReference>
<dbReference type="EMBL" id="JAUJYO010000021">
    <property type="protein sequence ID" value="KAK1284811.1"/>
    <property type="molecule type" value="Genomic_DNA"/>
</dbReference>
<evidence type="ECO:0000256" key="7">
    <source>
        <dbReference type="ARBA" id="ARBA00022837"/>
    </source>
</evidence>
<evidence type="ECO:0000256" key="1">
    <source>
        <dbReference type="ARBA" id="ARBA00000695"/>
    </source>
</evidence>
<evidence type="ECO:0000256" key="5">
    <source>
        <dbReference type="ARBA" id="ARBA00022723"/>
    </source>
</evidence>
<dbReference type="SUPFAM" id="SSF51126">
    <property type="entry name" value="Pectin lyase-like"/>
    <property type="match status" value="1"/>
</dbReference>
<feature type="chain" id="PRO_5043104740" description="Pectate lyase" evidence="9">
    <location>
        <begin position="22"/>
        <end position="836"/>
    </location>
</feature>
<comment type="catalytic activity">
    <reaction evidence="1 9">
        <text>Eliminative cleavage of (1-&gt;4)-alpha-D-galacturonan to give oligosaccharides with 4-deoxy-alpha-D-galact-4-enuronosyl groups at their non-reducing ends.</text>
        <dbReference type="EC" id="4.2.2.2"/>
    </reaction>
</comment>
<organism evidence="11 12">
    <name type="scientific">Acorus calamus</name>
    <name type="common">Sweet flag</name>
    <dbReference type="NCBI Taxonomy" id="4465"/>
    <lineage>
        <taxon>Eukaryota</taxon>
        <taxon>Viridiplantae</taxon>
        <taxon>Streptophyta</taxon>
        <taxon>Embryophyta</taxon>
        <taxon>Tracheophyta</taxon>
        <taxon>Spermatophyta</taxon>
        <taxon>Magnoliopsida</taxon>
        <taxon>Liliopsida</taxon>
        <taxon>Acoraceae</taxon>
        <taxon>Acorus</taxon>
    </lineage>
</organism>
<evidence type="ECO:0000256" key="3">
    <source>
        <dbReference type="ARBA" id="ARBA00010980"/>
    </source>
</evidence>
<sequence>MPTMLPILITYILSSISLSNALPFFNSSLPDPESVVHHFHRRLSESTRRLQSTPQSNCLTGNPIDDCWRCDPNWSNNRQRLADCGIGFGRGALGGKGGRIYVVTDSSDRDAVNPTPGTLRHAVIQDEPLWIVFASSMRIRLKQELLVNSFKTIDGRGSEVHIAGGPCITLQYVSHVIIHGVRVYDCVPGGEADVRSSPTHFGWRTKSDGDGISIYGGRDIWIDHVSLLHCADGLIDAIMGSTGITISNSYFSHHDEVMLLGHSDDYLPDTAMQVTIAFNRFGEGLVQRMPRCRLGYIHVVNNDYTEWEMYAIGGSANPTINSQGNRYTAPSDNNAKEVTKRVDTEEGDWGGWNWRTEGDVMVNGAFFVPSGEGLALRYAKAASVDPKSAGLVDQLTGSAGAWGQPRGNTLNAVSNGGGGGGGGSGTGGYLGMVFGGSGYSESTRLYVSPMHWWLSRRKVIGLDDLLNDHYEEKIRLEEKEAKKRRQKRYDSDEDDDRARNGKEALLSRFVADCQKQAKKASVFERKVSEMVAEDEIPTWGLRLFGPKVDASIIRLTWHPKYAELRDALNIYGYLMDSSANIHHTQQQCMKTLKLMGHPTISNLGLNFSPLVFVLEDWIIKFEKSEIIVSMGVWVYGDILEYARQIFSISEVEEALGGIIFLFVDRHLQGLSYFISESMLSALSFFTDDEWNISCENIANCLANRIPKDMNCVRVLECISVVNARSKHLRSKVALQILLNCFDTKVSSMKDILRFLLAINVKDKNCDFFKMYRNLVLIDNWLLFDPPLDEKPTILELWNKFLRNCSSQITSTDWRSYASKVRNKASYLLQNQRKDPQ</sequence>
<dbReference type="PRINTS" id="PR00807">
    <property type="entry name" value="AMBALLERGEN"/>
</dbReference>
<dbReference type="GO" id="GO:0046872">
    <property type="term" value="F:metal ion binding"/>
    <property type="evidence" value="ECO:0007669"/>
    <property type="project" value="UniProtKB-KW"/>
</dbReference>
<evidence type="ECO:0000259" key="10">
    <source>
        <dbReference type="SMART" id="SM00656"/>
    </source>
</evidence>